<dbReference type="AlphaFoldDB" id="A0AAV2D2J5"/>
<accession>A0AAV2D2J5</accession>
<dbReference type="GO" id="GO:0005739">
    <property type="term" value="C:mitochondrion"/>
    <property type="evidence" value="ECO:0007669"/>
    <property type="project" value="UniProtKB-SubCell"/>
</dbReference>
<dbReference type="FunFam" id="1.25.40.10:FF:000344">
    <property type="entry name" value="Pentatricopeptide repeat-containing protein"/>
    <property type="match status" value="1"/>
</dbReference>
<dbReference type="NCBIfam" id="TIGR00756">
    <property type="entry name" value="PPR"/>
    <property type="match status" value="1"/>
</dbReference>
<comment type="similarity">
    <text evidence="2">Belongs to the PPR family. PCMP-H subfamily.</text>
</comment>
<feature type="repeat" description="PPR" evidence="6">
    <location>
        <begin position="441"/>
        <end position="471"/>
    </location>
</feature>
<proteinExistence type="inferred from homology"/>
<feature type="repeat" description="PPR" evidence="6">
    <location>
        <begin position="233"/>
        <end position="267"/>
    </location>
</feature>
<keyword evidence="10" id="KW-1185">Reference proteome</keyword>
<evidence type="ECO:0000313" key="9">
    <source>
        <dbReference type="EMBL" id="CAL1363466.1"/>
    </source>
</evidence>
<dbReference type="EMBL" id="OZ034814">
    <property type="protein sequence ID" value="CAL1363466.1"/>
    <property type="molecule type" value="Genomic_DNA"/>
</dbReference>
<name>A0AAV2D2J5_9ROSI</name>
<keyword evidence="4" id="KW-0809">Transit peptide</keyword>
<evidence type="ECO:0000256" key="1">
    <source>
        <dbReference type="ARBA" id="ARBA00004173"/>
    </source>
</evidence>
<keyword evidence="3" id="KW-0677">Repeat</keyword>
<evidence type="ECO:0000256" key="2">
    <source>
        <dbReference type="ARBA" id="ARBA00006643"/>
    </source>
</evidence>
<feature type="domain" description="DYW" evidence="8">
    <location>
        <begin position="653"/>
        <end position="753"/>
    </location>
</feature>
<dbReference type="InterPro" id="IPR046960">
    <property type="entry name" value="PPR_At4g14850-like_plant"/>
</dbReference>
<feature type="repeat" description="PPR" evidence="6">
    <location>
        <begin position="473"/>
        <end position="508"/>
    </location>
</feature>
<keyword evidence="7" id="KW-0732">Signal</keyword>
<dbReference type="Gene3D" id="1.25.40.10">
    <property type="entry name" value="Tetratricopeptide repeat domain"/>
    <property type="match status" value="4"/>
</dbReference>
<dbReference type="InterPro" id="IPR011990">
    <property type="entry name" value="TPR-like_helical_dom_sf"/>
</dbReference>
<reference evidence="9 10" key="1">
    <citation type="submission" date="2024-04" db="EMBL/GenBank/DDBJ databases">
        <authorList>
            <person name="Fracassetti M."/>
        </authorList>
    </citation>
    <scope>NUCLEOTIDE SEQUENCE [LARGE SCALE GENOMIC DNA]</scope>
</reference>
<dbReference type="Pfam" id="PF20431">
    <property type="entry name" value="E_motif"/>
    <property type="match status" value="1"/>
</dbReference>
<gene>
    <name evidence="9" type="ORF">LTRI10_LOCUS9934</name>
</gene>
<dbReference type="FunFam" id="1.25.40.10:FF:000366">
    <property type="entry name" value="Pentatricopeptide (PPR) repeat-containing protein"/>
    <property type="match status" value="1"/>
</dbReference>
<dbReference type="GO" id="GO:0009451">
    <property type="term" value="P:RNA modification"/>
    <property type="evidence" value="ECO:0007669"/>
    <property type="project" value="InterPro"/>
</dbReference>
<dbReference type="Pfam" id="PF14432">
    <property type="entry name" value="DYW_deaminase"/>
    <property type="match status" value="1"/>
</dbReference>
<comment type="subcellular location">
    <subcellularLocation>
        <location evidence="1">Mitochondrion</location>
    </subcellularLocation>
</comment>
<keyword evidence="5" id="KW-0496">Mitochondrion</keyword>
<evidence type="ECO:0000256" key="7">
    <source>
        <dbReference type="SAM" id="SignalP"/>
    </source>
</evidence>
<dbReference type="FunFam" id="1.25.40.10:FF:000501">
    <property type="entry name" value="Putative pentatricopeptide repeat-containing protein mitochondrial"/>
    <property type="match status" value="1"/>
</dbReference>
<feature type="repeat" description="PPR" evidence="6">
    <location>
        <begin position="103"/>
        <end position="133"/>
    </location>
</feature>
<dbReference type="PANTHER" id="PTHR24015">
    <property type="entry name" value="OS07G0578800 PROTEIN-RELATED"/>
    <property type="match status" value="1"/>
</dbReference>
<feature type="repeat" description="PPR" evidence="6">
    <location>
        <begin position="134"/>
        <end position="169"/>
    </location>
</feature>
<feature type="signal peptide" evidence="7">
    <location>
        <begin position="1"/>
        <end position="20"/>
    </location>
</feature>
<dbReference type="PROSITE" id="PS51375">
    <property type="entry name" value="PPR"/>
    <property type="match status" value="5"/>
</dbReference>
<evidence type="ECO:0000256" key="4">
    <source>
        <dbReference type="ARBA" id="ARBA00022946"/>
    </source>
</evidence>
<dbReference type="InterPro" id="IPR032867">
    <property type="entry name" value="DYW_dom"/>
</dbReference>
<dbReference type="Pfam" id="PF13041">
    <property type="entry name" value="PPR_2"/>
    <property type="match status" value="2"/>
</dbReference>
<feature type="chain" id="PRO_5043740926" description="DYW domain-containing protein" evidence="7">
    <location>
        <begin position="21"/>
        <end position="753"/>
    </location>
</feature>
<dbReference type="GO" id="GO:0003723">
    <property type="term" value="F:RNA binding"/>
    <property type="evidence" value="ECO:0007669"/>
    <property type="project" value="InterPro"/>
</dbReference>
<evidence type="ECO:0000256" key="5">
    <source>
        <dbReference type="ARBA" id="ARBA00023128"/>
    </source>
</evidence>
<organism evidence="9 10">
    <name type="scientific">Linum trigynum</name>
    <dbReference type="NCBI Taxonomy" id="586398"/>
    <lineage>
        <taxon>Eukaryota</taxon>
        <taxon>Viridiplantae</taxon>
        <taxon>Streptophyta</taxon>
        <taxon>Embryophyta</taxon>
        <taxon>Tracheophyta</taxon>
        <taxon>Spermatophyta</taxon>
        <taxon>Magnoliopsida</taxon>
        <taxon>eudicotyledons</taxon>
        <taxon>Gunneridae</taxon>
        <taxon>Pentapetalae</taxon>
        <taxon>rosids</taxon>
        <taxon>fabids</taxon>
        <taxon>Malpighiales</taxon>
        <taxon>Linaceae</taxon>
        <taxon>Linum</taxon>
    </lineage>
</organism>
<dbReference type="Proteomes" id="UP001497516">
    <property type="component" value="Chromosome 10"/>
</dbReference>
<dbReference type="GO" id="GO:0008270">
    <property type="term" value="F:zinc ion binding"/>
    <property type="evidence" value="ECO:0007669"/>
    <property type="project" value="InterPro"/>
</dbReference>
<protein>
    <recommendedName>
        <fullName evidence="8">DYW domain-containing protein</fullName>
    </recommendedName>
</protein>
<dbReference type="InterPro" id="IPR046848">
    <property type="entry name" value="E_motif"/>
</dbReference>
<dbReference type="InterPro" id="IPR002885">
    <property type="entry name" value="PPR_rpt"/>
</dbReference>
<dbReference type="PANTHER" id="PTHR24015:SF548">
    <property type="entry name" value="OS08G0340900 PROTEIN"/>
    <property type="match status" value="1"/>
</dbReference>
<evidence type="ECO:0000256" key="3">
    <source>
        <dbReference type="ARBA" id="ARBA00022737"/>
    </source>
</evidence>
<evidence type="ECO:0000259" key="8">
    <source>
        <dbReference type="Pfam" id="PF14432"/>
    </source>
</evidence>
<sequence length="753" mass="83896">MSRLTTRAWLISIRTLTTTCIPPSTTLPQELSNLRVRVRVITTRGDVRELVSRFCDISPPPPISFSEHIYTALFQACAGHGCLQEGRYLHRHMLSSHLDYRPDVFLSNHLLNMYAKCGDLESAGKVFDEMPQRNTVSWTTLISGYAQRGRGEECFSLFSDMMTAADCRPNEFAFSSVLACCEDAHCGKQIHGLALRLALDFSAYVGNALITMYSKVADCGEAWRVFERMVFRNRVSWNSMIAGFHGRKLWGKAVVLFSQMHRDGVGFDRAALLSVIGSLSGCNVDSGISHCNQVHCLGIKTGIVSEIEVATSLLKAYSSLGGDPSECFRLFTEMDGRRDIVSWTSIITAFAEDKPEEAFFLFRQLHRDEAFSPDWFTFSSILKACAGLVTDNYASSIHSLVIRTGFDSDTVLANSLIHAYARCGVIASSKQVFDEMKYCRDVVSWNSMIKAYALHGGGQEAFDLFSEMDVPPDPATFVSLLSACSHVGMVEKGTQIFNSMSEIHGVSPQLDHYACMVDILGRAGGLSEAMKLITSMPMEPDSVIWSSLLGSCRKHNNTELAKLAADRLTKLEPDNSLGYVQMSNIFSLDGSYKEAGLIRKEMKGSRVLKEPGLSWMEIGNQVHEFASGGRRHPDREAIYGKLNSLVAELRAKGYVADTSLSFHDIEEEHKEQQLYYHSEKLALAFALVKGEENSCVGSRKSGVIRIMKNIRICVDCHSFMKLASGVLEREIVVRDSNRFHHFRDGECSCSDYW</sequence>
<evidence type="ECO:0000256" key="6">
    <source>
        <dbReference type="PROSITE-ProRule" id="PRU00708"/>
    </source>
</evidence>
<evidence type="ECO:0000313" key="10">
    <source>
        <dbReference type="Proteomes" id="UP001497516"/>
    </source>
</evidence>
<dbReference type="Pfam" id="PF01535">
    <property type="entry name" value="PPR"/>
    <property type="match status" value="4"/>
</dbReference>